<evidence type="ECO:0000313" key="3">
    <source>
        <dbReference type="Proteomes" id="UP000489600"/>
    </source>
</evidence>
<organism evidence="2 3">
    <name type="scientific">Arabis nemorensis</name>
    <dbReference type="NCBI Taxonomy" id="586526"/>
    <lineage>
        <taxon>Eukaryota</taxon>
        <taxon>Viridiplantae</taxon>
        <taxon>Streptophyta</taxon>
        <taxon>Embryophyta</taxon>
        <taxon>Tracheophyta</taxon>
        <taxon>Spermatophyta</taxon>
        <taxon>Magnoliopsida</taxon>
        <taxon>eudicotyledons</taxon>
        <taxon>Gunneridae</taxon>
        <taxon>Pentapetalae</taxon>
        <taxon>rosids</taxon>
        <taxon>malvids</taxon>
        <taxon>Brassicales</taxon>
        <taxon>Brassicaceae</taxon>
        <taxon>Arabideae</taxon>
        <taxon>Arabis</taxon>
    </lineage>
</organism>
<name>A0A565BHK5_9BRAS</name>
<proteinExistence type="predicted"/>
<dbReference type="OrthoDB" id="1102630at2759"/>
<dbReference type="EMBL" id="CABITT030000004">
    <property type="protein sequence ID" value="VVB00847.1"/>
    <property type="molecule type" value="Genomic_DNA"/>
</dbReference>
<evidence type="ECO:0000256" key="1">
    <source>
        <dbReference type="SAM" id="MobiDB-lite"/>
    </source>
</evidence>
<dbReference type="Proteomes" id="UP000489600">
    <property type="component" value="Unassembled WGS sequence"/>
</dbReference>
<gene>
    <name evidence="2" type="ORF">ANE_LOCUS11291</name>
</gene>
<sequence>MYPQLSAIWNVPDWPSDDAWNDTKRFYVVKTSEWQESKWIYLYLELLLRANDRWSSRLYKEFLSKARIVKVAIETNIGDVKQSNERLKAKCANIYITFTGLETDPRIDEIGEHVERKAIVRRVISSTGSLTLVGKLWSGKDTTKLTRKHTPTSGEKGQSSKKRSHPY</sequence>
<reference evidence="2" key="1">
    <citation type="submission" date="2019-07" db="EMBL/GenBank/DDBJ databases">
        <authorList>
            <person name="Dittberner H."/>
        </authorList>
    </citation>
    <scope>NUCLEOTIDE SEQUENCE [LARGE SCALE GENOMIC DNA]</scope>
</reference>
<evidence type="ECO:0000313" key="2">
    <source>
        <dbReference type="EMBL" id="VVB00847.1"/>
    </source>
</evidence>
<keyword evidence="3" id="KW-1185">Reference proteome</keyword>
<dbReference type="NCBIfam" id="TIGR01572">
    <property type="entry name" value="A_thl_para_3677"/>
    <property type="match status" value="1"/>
</dbReference>
<accession>A0A565BHK5</accession>
<dbReference type="InterPro" id="IPR006462">
    <property type="entry name" value="MS5"/>
</dbReference>
<comment type="caution">
    <text evidence="2">The sequence shown here is derived from an EMBL/GenBank/DDBJ whole genome shotgun (WGS) entry which is preliminary data.</text>
</comment>
<feature type="region of interest" description="Disordered" evidence="1">
    <location>
        <begin position="143"/>
        <end position="167"/>
    </location>
</feature>
<dbReference type="Pfam" id="PF04776">
    <property type="entry name" value="protein_MS5"/>
    <property type="match status" value="1"/>
</dbReference>
<protein>
    <submittedName>
        <fullName evidence="2">Uncharacterized protein</fullName>
    </submittedName>
</protein>
<dbReference type="AlphaFoldDB" id="A0A565BHK5"/>